<accession>A0A5C4N8W7</accession>
<dbReference type="PANTHER" id="PTHR33508:SF1">
    <property type="entry name" value="UPF0056 MEMBRANE PROTEIN YHCE"/>
    <property type="match status" value="1"/>
</dbReference>
<dbReference type="RefSeq" id="WP_139083026.1">
    <property type="nucleotide sequence ID" value="NZ_VDFV01000038.1"/>
</dbReference>
<dbReference type="Pfam" id="PF01914">
    <property type="entry name" value="MarC"/>
    <property type="match status" value="1"/>
</dbReference>
<dbReference type="OrthoDB" id="7848007at2"/>
<keyword evidence="4 7" id="KW-0812">Transmembrane</keyword>
<feature type="transmembrane region" description="Helical" evidence="7">
    <location>
        <begin position="41"/>
        <end position="62"/>
    </location>
</feature>
<evidence type="ECO:0000256" key="4">
    <source>
        <dbReference type="ARBA" id="ARBA00022692"/>
    </source>
</evidence>
<dbReference type="Proteomes" id="UP000305709">
    <property type="component" value="Unassembled WGS sequence"/>
</dbReference>
<keyword evidence="3" id="KW-1003">Cell membrane</keyword>
<dbReference type="GO" id="GO:0005886">
    <property type="term" value="C:plasma membrane"/>
    <property type="evidence" value="ECO:0007669"/>
    <property type="project" value="UniProtKB-SubCell"/>
</dbReference>
<comment type="subcellular location">
    <subcellularLocation>
        <location evidence="1 7">Cell membrane</location>
        <topology evidence="1 7">Multi-pass membrane protein</topology>
    </subcellularLocation>
</comment>
<proteinExistence type="inferred from homology"/>
<dbReference type="EMBL" id="VDFV01000038">
    <property type="protein sequence ID" value="TNC65385.1"/>
    <property type="molecule type" value="Genomic_DNA"/>
</dbReference>
<evidence type="ECO:0000256" key="5">
    <source>
        <dbReference type="ARBA" id="ARBA00022989"/>
    </source>
</evidence>
<evidence type="ECO:0000313" key="8">
    <source>
        <dbReference type="EMBL" id="TNC65385.1"/>
    </source>
</evidence>
<feature type="transmembrane region" description="Helical" evidence="7">
    <location>
        <begin position="6"/>
        <end position="29"/>
    </location>
</feature>
<evidence type="ECO:0000313" key="9">
    <source>
        <dbReference type="Proteomes" id="UP000305709"/>
    </source>
</evidence>
<keyword evidence="9" id="KW-1185">Reference proteome</keyword>
<evidence type="ECO:0000256" key="1">
    <source>
        <dbReference type="ARBA" id="ARBA00004651"/>
    </source>
</evidence>
<keyword evidence="5 7" id="KW-1133">Transmembrane helix</keyword>
<sequence>MDDALPITRLAFLLFMLMGPIGLIPRFAGATAGQTEAERRAIALWAVGIAAVAILLAVFVGASAMGRVGTTPSSLIMAAGGILAVTALLNLLGATPAPAASTAQPASLPMRALTPIAIPGIVTPVGVAILIIFSVFFRSADDRLTILALTAAILAMNLLAMLGAQWFMRRIGMGPLLLLGSVFGVLQVALGVEIFMSGLLRSPIHAGS</sequence>
<protein>
    <recommendedName>
        <fullName evidence="7">UPF0056 membrane protein</fullName>
    </recommendedName>
</protein>
<evidence type="ECO:0000256" key="2">
    <source>
        <dbReference type="ARBA" id="ARBA00009784"/>
    </source>
</evidence>
<comment type="similarity">
    <text evidence="2 7">Belongs to the UPF0056 (MarC) family.</text>
</comment>
<comment type="caution">
    <text evidence="8">The sequence shown here is derived from an EMBL/GenBank/DDBJ whole genome shotgun (WGS) entry which is preliminary data.</text>
</comment>
<evidence type="ECO:0000256" key="3">
    <source>
        <dbReference type="ARBA" id="ARBA00022475"/>
    </source>
</evidence>
<dbReference type="AlphaFoldDB" id="A0A5C4N8W7"/>
<feature type="transmembrane region" description="Helical" evidence="7">
    <location>
        <begin position="116"/>
        <end position="137"/>
    </location>
</feature>
<evidence type="ECO:0000256" key="6">
    <source>
        <dbReference type="ARBA" id="ARBA00023136"/>
    </source>
</evidence>
<gene>
    <name evidence="8" type="ORF">FHG71_17685</name>
</gene>
<dbReference type="InterPro" id="IPR002771">
    <property type="entry name" value="Multi_antbiot-R_MarC"/>
</dbReference>
<evidence type="ECO:0000256" key="7">
    <source>
        <dbReference type="RuleBase" id="RU362048"/>
    </source>
</evidence>
<dbReference type="PANTHER" id="PTHR33508">
    <property type="entry name" value="UPF0056 MEMBRANE PROTEIN YHCE"/>
    <property type="match status" value="1"/>
</dbReference>
<feature type="transmembrane region" description="Helical" evidence="7">
    <location>
        <begin position="176"/>
        <end position="200"/>
    </location>
</feature>
<reference evidence="8 9" key="1">
    <citation type="submission" date="2019-06" db="EMBL/GenBank/DDBJ databases">
        <authorList>
            <person name="Jiang L."/>
        </authorList>
    </citation>
    <scope>NUCLEOTIDE SEQUENCE [LARGE SCALE GENOMIC DNA]</scope>
    <source>
        <strain evidence="8 9">YIM 48858</strain>
    </source>
</reference>
<feature type="transmembrane region" description="Helical" evidence="7">
    <location>
        <begin position="143"/>
        <end position="164"/>
    </location>
</feature>
<feature type="transmembrane region" description="Helical" evidence="7">
    <location>
        <begin position="74"/>
        <end position="95"/>
    </location>
</feature>
<organism evidence="8 9">
    <name type="scientific">Rubellimicrobium roseum</name>
    <dbReference type="NCBI Taxonomy" id="687525"/>
    <lineage>
        <taxon>Bacteria</taxon>
        <taxon>Pseudomonadati</taxon>
        <taxon>Pseudomonadota</taxon>
        <taxon>Alphaproteobacteria</taxon>
        <taxon>Rhodobacterales</taxon>
        <taxon>Roseobacteraceae</taxon>
        <taxon>Rubellimicrobium</taxon>
    </lineage>
</organism>
<name>A0A5C4N8W7_9RHOB</name>
<keyword evidence="6 7" id="KW-0472">Membrane</keyword>